<dbReference type="EMBL" id="BONH01000079">
    <property type="protein sequence ID" value="GIG03209.1"/>
    <property type="molecule type" value="Genomic_DNA"/>
</dbReference>
<dbReference type="SUPFAM" id="SSF53098">
    <property type="entry name" value="Ribonuclease H-like"/>
    <property type="match status" value="1"/>
</dbReference>
<dbReference type="GO" id="GO:0003676">
    <property type="term" value="F:nucleic acid binding"/>
    <property type="evidence" value="ECO:0007669"/>
    <property type="project" value="InterPro"/>
</dbReference>
<proteinExistence type="predicted"/>
<name>A0A8J3KQT2_9ACTN</name>
<evidence type="ECO:0000256" key="1">
    <source>
        <dbReference type="SAM" id="MobiDB-lite"/>
    </source>
</evidence>
<dbReference type="GO" id="GO:0015074">
    <property type="term" value="P:DNA integration"/>
    <property type="evidence" value="ECO:0007669"/>
    <property type="project" value="InterPro"/>
</dbReference>
<feature type="region of interest" description="Disordered" evidence="1">
    <location>
        <begin position="68"/>
        <end position="90"/>
    </location>
</feature>
<dbReference type="InterPro" id="IPR012337">
    <property type="entry name" value="RNaseH-like_sf"/>
</dbReference>
<dbReference type="Gene3D" id="3.30.420.10">
    <property type="entry name" value="Ribonuclease H-like superfamily/Ribonuclease H"/>
    <property type="match status" value="1"/>
</dbReference>
<dbReference type="Proteomes" id="UP000659904">
    <property type="component" value="Unassembled WGS sequence"/>
</dbReference>
<evidence type="ECO:0000313" key="4">
    <source>
        <dbReference type="Proteomes" id="UP000659904"/>
    </source>
</evidence>
<sequence length="90" mass="10325">MDLMTPQELLTDNGEQFTGRLTKPMPAERLFERFWKNGITHLLTKRRSPTTTGKIERQRQTLRRELLEGSGEFAPVHDSLRRGRAGVCAS</sequence>
<evidence type="ECO:0000259" key="2">
    <source>
        <dbReference type="PROSITE" id="PS50994"/>
    </source>
</evidence>
<gene>
    <name evidence="3" type="ORF">Cci01nite_83020</name>
</gene>
<organism evidence="3 4">
    <name type="scientific">Catellatospora citrea</name>
    <dbReference type="NCBI Taxonomy" id="53366"/>
    <lineage>
        <taxon>Bacteria</taxon>
        <taxon>Bacillati</taxon>
        <taxon>Actinomycetota</taxon>
        <taxon>Actinomycetes</taxon>
        <taxon>Micromonosporales</taxon>
        <taxon>Micromonosporaceae</taxon>
        <taxon>Catellatospora</taxon>
    </lineage>
</organism>
<dbReference type="InterPro" id="IPR036397">
    <property type="entry name" value="RNaseH_sf"/>
</dbReference>
<evidence type="ECO:0000313" key="3">
    <source>
        <dbReference type="EMBL" id="GIG03209.1"/>
    </source>
</evidence>
<comment type="caution">
    <text evidence="3">The sequence shown here is derived from an EMBL/GenBank/DDBJ whole genome shotgun (WGS) entry which is preliminary data.</text>
</comment>
<feature type="domain" description="Integrase catalytic" evidence="2">
    <location>
        <begin position="1"/>
        <end position="90"/>
    </location>
</feature>
<dbReference type="AlphaFoldDB" id="A0A8J3KQT2"/>
<keyword evidence="4" id="KW-1185">Reference proteome</keyword>
<protein>
    <recommendedName>
        <fullName evidence="2">Integrase catalytic domain-containing protein</fullName>
    </recommendedName>
</protein>
<dbReference type="InterPro" id="IPR001584">
    <property type="entry name" value="Integrase_cat-core"/>
</dbReference>
<feature type="region of interest" description="Disordered" evidence="1">
    <location>
        <begin position="1"/>
        <end position="23"/>
    </location>
</feature>
<dbReference type="PROSITE" id="PS50994">
    <property type="entry name" value="INTEGRASE"/>
    <property type="match status" value="1"/>
</dbReference>
<accession>A0A8J3KQT2</accession>
<reference evidence="3 4" key="1">
    <citation type="submission" date="2021-01" db="EMBL/GenBank/DDBJ databases">
        <title>Whole genome shotgun sequence of Catellatospora citrea NBRC 14495.</title>
        <authorList>
            <person name="Komaki H."/>
            <person name="Tamura T."/>
        </authorList>
    </citation>
    <scope>NUCLEOTIDE SEQUENCE [LARGE SCALE GENOMIC DNA]</scope>
    <source>
        <strain evidence="3 4">NBRC 14495</strain>
    </source>
</reference>